<reference evidence="3 4" key="1">
    <citation type="submission" date="2024-08" db="EMBL/GenBank/DDBJ databases">
        <authorList>
            <person name="Cucini C."/>
            <person name="Frati F."/>
        </authorList>
    </citation>
    <scope>NUCLEOTIDE SEQUENCE [LARGE SCALE GENOMIC DNA]</scope>
</reference>
<feature type="chain" id="PRO_5047398992" evidence="2">
    <location>
        <begin position="22"/>
        <end position="273"/>
    </location>
</feature>
<feature type="region of interest" description="Disordered" evidence="1">
    <location>
        <begin position="83"/>
        <end position="105"/>
    </location>
</feature>
<keyword evidence="4" id="KW-1185">Reference proteome</keyword>
<proteinExistence type="predicted"/>
<feature type="region of interest" description="Disordered" evidence="1">
    <location>
        <begin position="123"/>
        <end position="167"/>
    </location>
</feature>
<sequence length="273" mass="28639">MASYWQACCIVLLYWTAIIQGASVKSSSSAKHHSIEKGTGAIKTLSLISIPPIPEFPKLNTRPNNVLPSIVQPPSLESHHQVSQTQTFFPNGLPNSQTDVSETSVTGGIQDSDQVILEVLHTAPVVSTQPENQHKGNGSADEYESKPISSPEKIQQGSYGGGHDFPQIDMMPPQVLHILNALGSGGSLAQASKPEKDGAGHSTANAIGYATGDNATVMAKVTNQMAVQPLVVTITDSAEASASSSSNGTAFSQATLSSNGWTGQQWGSGWNFA</sequence>
<protein>
    <submittedName>
        <fullName evidence="3">Uncharacterized protein</fullName>
    </submittedName>
</protein>
<accession>A0ABP1Q9T0</accession>
<comment type="caution">
    <text evidence="3">The sequence shown here is derived from an EMBL/GenBank/DDBJ whole genome shotgun (WGS) entry which is preliminary data.</text>
</comment>
<evidence type="ECO:0000313" key="3">
    <source>
        <dbReference type="EMBL" id="CAL8092807.1"/>
    </source>
</evidence>
<evidence type="ECO:0000313" key="4">
    <source>
        <dbReference type="Proteomes" id="UP001642540"/>
    </source>
</evidence>
<evidence type="ECO:0000256" key="2">
    <source>
        <dbReference type="SAM" id="SignalP"/>
    </source>
</evidence>
<organism evidence="3 4">
    <name type="scientific">Orchesella dallaii</name>
    <dbReference type="NCBI Taxonomy" id="48710"/>
    <lineage>
        <taxon>Eukaryota</taxon>
        <taxon>Metazoa</taxon>
        <taxon>Ecdysozoa</taxon>
        <taxon>Arthropoda</taxon>
        <taxon>Hexapoda</taxon>
        <taxon>Collembola</taxon>
        <taxon>Entomobryomorpha</taxon>
        <taxon>Entomobryoidea</taxon>
        <taxon>Orchesellidae</taxon>
        <taxon>Orchesellinae</taxon>
        <taxon>Orchesella</taxon>
    </lineage>
</organism>
<feature type="signal peptide" evidence="2">
    <location>
        <begin position="1"/>
        <end position="21"/>
    </location>
</feature>
<dbReference type="Proteomes" id="UP001642540">
    <property type="component" value="Unassembled WGS sequence"/>
</dbReference>
<gene>
    <name evidence="3" type="ORF">ODALV1_LOCUS8331</name>
</gene>
<name>A0ABP1Q9T0_9HEXA</name>
<dbReference type="EMBL" id="CAXLJM020000025">
    <property type="protein sequence ID" value="CAL8092807.1"/>
    <property type="molecule type" value="Genomic_DNA"/>
</dbReference>
<evidence type="ECO:0000256" key="1">
    <source>
        <dbReference type="SAM" id="MobiDB-lite"/>
    </source>
</evidence>
<keyword evidence="2" id="KW-0732">Signal</keyword>